<dbReference type="InterPro" id="IPR005482">
    <property type="entry name" value="Biotin_COase_C"/>
</dbReference>
<reference evidence="12 13" key="1">
    <citation type="submission" date="2016-01" db="EMBL/GenBank/DDBJ databases">
        <title>Draft genome sequences of Microbacterium laevaniformans LCDC 91-0039 and the type strain of Microbacterium hominis LCDC 84-209.</title>
        <authorList>
            <person name="Bernier A.-M."/>
            <person name="Bernard K."/>
        </authorList>
    </citation>
    <scope>NUCLEOTIDE SEQUENCE [LARGE SCALE GENOMIC DNA]</scope>
    <source>
        <strain evidence="12 13">LCDC 91-0039</strain>
    </source>
</reference>
<dbReference type="PROSITE" id="PS50979">
    <property type="entry name" value="BC"/>
    <property type="match status" value="1"/>
</dbReference>
<evidence type="ECO:0000256" key="8">
    <source>
        <dbReference type="PROSITE-ProRule" id="PRU00409"/>
    </source>
</evidence>
<dbReference type="PROSITE" id="PS00866">
    <property type="entry name" value="CPSASE_1"/>
    <property type="match status" value="1"/>
</dbReference>
<keyword evidence="6" id="KW-0092">Biotin</keyword>
<evidence type="ECO:0000256" key="4">
    <source>
        <dbReference type="ARBA" id="ARBA00022741"/>
    </source>
</evidence>
<evidence type="ECO:0000256" key="5">
    <source>
        <dbReference type="ARBA" id="ARBA00022840"/>
    </source>
</evidence>
<dbReference type="PATRIC" id="fig|36807.3.peg.2827"/>
<dbReference type="EC" id="6.3.4.14" evidence="2"/>
<dbReference type="FunFam" id="3.30.470.20:FF:000028">
    <property type="entry name" value="Methylcrotonoyl-CoA carboxylase subunit alpha, mitochondrial"/>
    <property type="match status" value="1"/>
</dbReference>
<dbReference type="SUPFAM" id="SSF56059">
    <property type="entry name" value="Glutathione synthetase ATP-binding domain-like"/>
    <property type="match status" value="1"/>
</dbReference>
<dbReference type="PROSITE" id="PS50968">
    <property type="entry name" value="BIOTINYL_LIPOYL"/>
    <property type="match status" value="1"/>
</dbReference>
<dbReference type="PANTHER" id="PTHR18866">
    <property type="entry name" value="CARBOXYLASE:PYRUVATE/ACETYL-COA/PROPIONYL-COA CARBOXYLASE"/>
    <property type="match status" value="1"/>
</dbReference>
<dbReference type="FunFam" id="3.40.50.20:FF:000010">
    <property type="entry name" value="Propionyl-CoA carboxylase subunit alpha"/>
    <property type="match status" value="1"/>
</dbReference>
<proteinExistence type="predicted"/>
<gene>
    <name evidence="12" type="primary">accA1_2</name>
    <name evidence="12" type="ORF">Mlaev_02776</name>
</gene>
<dbReference type="Gene3D" id="2.40.50.100">
    <property type="match status" value="1"/>
</dbReference>
<keyword evidence="4 8" id="KW-0547">Nucleotide-binding</keyword>
<dbReference type="GO" id="GO:0046872">
    <property type="term" value="F:metal ion binding"/>
    <property type="evidence" value="ECO:0007669"/>
    <property type="project" value="InterPro"/>
</dbReference>
<evidence type="ECO:0000256" key="6">
    <source>
        <dbReference type="ARBA" id="ARBA00023267"/>
    </source>
</evidence>
<dbReference type="Gene3D" id="3.30.700.40">
    <property type="match status" value="1"/>
</dbReference>
<dbReference type="Pfam" id="PF21139">
    <property type="entry name" value="BT_MCC_alpha"/>
    <property type="match status" value="1"/>
</dbReference>
<evidence type="ECO:0000259" key="11">
    <source>
        <dbReference type="PROSITE" id="PS50979"/>
    </source>
</evidence>
<accession>A0A150H624</accession>
<evidence type="ECO:0000259" key="10">
    <source>
        <dbReference type="PROSITE" id="PS50975"/>
    </source>
</evidence>
<dbReference type="InterPro" id="IPR050856">
    <property type="entry name" value="Biotin_carboxylase_complex"/>
</dbReference>
<dbReference type="Proteomes" id="UP000075357">
    <property type="component" value="Unassembled WGS sequence"/>
</dbReference>
<dbReference type="CDD" id="cd06850">
    <property type="entry name" value="biotinyl_domain"/>
    <property type="match status" value="1"/>
</dbReference>
<dbReference type="SMART" id="SM00878">
    <property type="entry name" value="Biotin_carb_C"/>
    <property type="match status" value="1"/>
</dbReference>
<dbReference type="Pfam" id="PF02785">
    <property type="entry name" value="Biotin_carb_C"/>
    <property type="match status" value="1"/>
</dbReference>
<dbReference type="InterPro" id="IPR000089">
    <property type="entry name" value="Biotin_lipoyl"/>
</dbReference>
<evidence type="ECO:0000256" key="3">
    <source>
        <dbReference type="ARBA" id="ARBA00022598"/>
    </source>
</evidence>
<dbReference type="PROSITE" id="PS50975">
    <property type="entry name" value="ATP_GRASP"/>
    <property type="match status" value="1"/>
</dbReference>
<keyword evidence="13" id="KW-1185">Reference proteome</keyword>
<dbReference type="PROSITE" id="PS00867">
    <property type="entry name" value="CPSASE_2"/>
    <property type="match status" value="1"/>
</dbReference>
<feature type="domain" description="Biotin carboxylation" evidence="11">
    <location>
        <begin position="3"/>
        <end position="450"/>
    </location>
</feature>
<keyword evidence="5 8" id="KW-0067">ATP-binding</keyword>
<dbReference type="NCBIfam" id="NF006367">
    <property type="entry name" value="PRK08591.1"/>
    <property type="match status" value="1"/>
</dbReference>
<evidence type="ECO:0000256" key="2">
    <source>
        <dbReference type="ARBA" id="ARBA00013263"/>
    </source>
</evidence>
<dbReference type="AlphaFoldDB" id="A0A150H624"/>
<dbReference type="Pfam" id="PF00289">
    <property type="entry name" value="Biotin_carb_N"/>
    <property type="match status" value="1"/>
</dbReference>
<dbReference type="InterPro" id="IPR011761">
    <property type="entry name" value="ATP-grasp"/>
</dbReference>
<dbReference type="GO" id="GO:0004075">
    <property type="term" value="F:biotin carboxylase activity"/>
    <property type="evidence" value="ECO:0007669"/>
    <property type="project" value="UniProtKB-EC"/>
</dbReference>
<dbReference type="InterPro" id="IPR005479">
    <property type="entry name" value="CPAse_ATP-bd"/>
</dbReference>
<dbReference type="PROSITE" id="PS00188">
    <property type="entry name" value="BIOTIN"/>
    <property type="match status" value="1"/>
</dbReference>
<sequence length="662" mass="69976">MTTITKVLVANRGEIAVRIIRTLRSLGIRSVAVFSDADADAVHVRLADEAVRLGPAPAAQSYLSIERVLDAARQTGAEAVHPGFGFLAENAAFASACAEAGIVFIGPSPEAIEIMGDKISAKRTVEARGVPTVPGLARAGLTDAELIAGAAGVGFPVLIKPSAGGGGKGMHVVEEEAQLRAAVAAARREAAASFGDDTLFLERYVTTPRHIEVQVIADSHGNVVHLGERECSLQRRHQKVVEEAPSPLLDAATRARIGAAACETARSVGYVGAGTVEFIVPADRPDEFFFMEMNTRLQVEHPVTELITGLDLVEQQLRIAAGEALPFRQQDVRLNGHAIEVRVYAEDPQAGFLPTGGRVERVVHPSGPGIRVDTSLEDGLDVSTDYDPMLAKLIAWAPNREEALRRLVDAIAETAIFGFETNLTFLKLLLERPEFIAGELDTGLIARVFEHLPFAETSERTFAEAALVMHAQPTDTTATGPTGPTGPWARADGWRLGPAAPSAFDLETSARRERVRVWASPLRVAVGDGEPRAATVALDEGRATVGIGGLGRSFPFAAGSGGVWLRTDADAVLVREHRATYGADRTADASPTLTSPLPGTVVMVAVDEGAHVEVGDAIVAVEAMKMEHVLRATVGGTVRLTVAAGDQVARGGVVATIEREDA</sequence>
<feature type="domain" description="Lipoyl-binding" evidence="9">
    <location>
        <begin position="584"/>
        <end position="658"/>
    </location>
</feature>
<evidence type="ECO:0000256" key="7">
    <source>
        <dbReference type="ARBA" id="ARBA00046317"/>
    </source>
</evidence>
<dbReference type="Pfam" id="PF02786">
    <property type="entry name" value="CPSase_L_D2"/>
    <property type="match status" value="1"/>
</dbReference>
<dbReference type="InterPro" id="IPR011054">
    <property type="entry name" value="Rudment_hybrid_motif"/>
</dbReference>
<dbReference type="EMBL" id="LRAD01000057">
    <property type="protein sequence ID" value="KXZ57587.1"/>
    <property type="molecule type" value="Genomic_DNA"/>
</dbReference>
<dbReference type="InterPro" id="IPR001882">
    <property type="entry name" value="Biotin_BS"/>
</dbReference>
<protein>
    <recommendedName>
        <fullName evidence="2">biotin carboxylase</fullName>
        <ecNumber evidence="2">6.3.4.14</ecNumber>
    </recommendedName>
</protein>
<dbReference type="InterPro" id="IPR011764">
    <property type="entry name" value="Biotin_carboxylation_dom"/>
</dbReference>
<keyword evidence="3" id="KW-0436">Ligase</keyword>
<dbReference type="Pfam" id="PF00364">
    <property type="entry name" value="Biotin_lipoyl"/>
    <property type="match status" value="1"/>
</dbReference>
<dbReference type="Gene3D" id="3.30.470.20">
    <property type="entry name" value="ATP-grasp fold, B domain"/>
    <property type="match status" value="1"/>
</dbReference>
<feature type="domain" description="ATP-grasp" evidence="10">
    <location>
        <begin position="122"/>
        <end position="321"/>
    </location>
</feature>
<dbReference type="SUPFAM" id="SSF51230">
    <property type="entry name" value="Single hybrid motif"/>
    <property type="match status" value="1"/>
</dbReference>
<evidence type="ECO:0000256" key="1">
    <source>
        <dbReference type="ARBA" id="ARBA00001953"/>
    </source>
</evidence>
<name>A0A150H624_9MICO</name>
<evidence type="ECO:0000313" key="13">
    <source>
        <dbReference type="Proteomes" id="UP000075357"/>
    </source>
</evidence>
<dbReference type="STRING" id="36807.Mlaev_02776"/>
<dbReference type="InterPro" id="IPR011053">
    <property type="entry name" value="Single_hybrid_motif"/>
</dbReference>
<evidence type="ECO:0000313" key="12">
    <source>
        <dbReference type="EMBL" id="KXZ57587.1"/>
    </source>
</evidence>
<dbReference type="GO" id="GO:0005524">
    <property type="term" value="F:ATP binding"/>
    <property type="evidence" value="ECO:0007669"/>
    <property type="project" value="UniProtKB-UniRule"/>
</dbReference>
<comment type="pathway">
    <text evidence="7">Amino-acid degradation; L-leucine degradation.</text>
</comment>
<dbReference type="InterPro" id="IPR016185">
    <property type="entry name" value="PreATP-grasp_dom_sf"/>
</dbReference>
<evidence type="ECO:0000259" key="9">
    <source>
        <dbReference type="PROSITE" id="PS50968"/>
    </source>
</evidence>
<comment type="caution">
    <text evidence="12">The sequence shown here is derived from an EMBL/GenBank/DDBJ whole genome shotgun (WGS) entry which is preliminary data.</text>
</comment>
<dbReference type="InterPro" id="IPR048429">
    <property type="entry name" value="MCC_alpha_BT"/>
</dbReference>
<organism evidence="12 13">
    <name type="scientific">Microbacterium laevaniformans</name>
    <dbReference type="NCBI Taxonomy" id="36807"/>
    <lineage>
        <taxon>Bacteria</taxon>
        <taxon>Bacillati</taxon>
        <taxon>Actinomycetota</taxon>
        <taxon>Actinomycetes</taxon>
        <taxon>Micrococcales</taxon>
        <taxon>Microbacteriaceae</taxon>
        <taxon>Microbacterium</taxon>
    </lineage>
</organism>
<dbReference type="SUPFAM" id="SSF51246">
    <property type="entry name" value="Rudiment single hybrid motif"/>
    <property type="match status" value="1"/>
</dbReference>
<comment type="cofactor">
    <cofactor evidence="1">
        <name>biotin</name>
        <dbReference type="ChEBI" id="CHEBI:57586"/>
    </cofactor>
</comment>
<dbReference type="SUPFAM" id="SSF52440">
    <property type="entry name" value="PreATP-grasp domain"/>
    <property type="match status" value="1"/>
</dbReference>
<dbReference type="PANTHER" id="PTHR18866:SF33">
    <property type="entry name" value="METHYLCROTONOYL-COA CARBOXYLASE SUBUNIT ALPHA, MITOCHONDRIAL-RELATED"/>
    <property type="match status" value="1"/>
</dbReference>
<dbReference type="RefSeq" id="WP_061683817.1">
    <property type="nucleotide sequence ID" value="NZ_LRAD01000057.1"/>
</dbReference>
<dbReference type="InterPro" id="IPR005481">
    <property type="entry name" value="BC-like_N"/>
</dbReference>